<organism evidence="5 6">
    <name type="scientific">Cohnella candidum</name>
    <dbReference type="NCBI Taxonomy" id="2674991"/>
    <lineage>
        <taxon>Bacteria</taxon>
        <taxon>Bacillati</taxon>
        <taxon>Bacillota</taxon>
        <taxon>Bacilli</taxon>
        <taxon>Bacillales</taxon>
        <taxon>Paenibacillaceae</taxon>
        <taxon>Cohnella</taxon>
    </lineage>
</organism>
<sequence>MLESEFAFAQRRLNETAATCSDGRLSFRILYWGMVWRHFDNPVHRHSFYEACYVLAGSGEYEDEGETFALRAGSQFLSLPGHWHQIRSREGLRLFFVAYEIAERESDPSSRIRYETALSHSGVPTAEDPENVAALLWRALFRQSENDSDERLCRLAGMLLSSFETVFGPRAKPESGEKAYARSSSQLIELAKRFIRDNLSRPLKLEDAASALHVSDRHLSRMFRKHGNVTFSDCLARERMAEAEKSLKTTVRSIKQIAEETGFQSVHYFTRVFTAWYGEPPAAYRKKHLQSFDNRP</sequence>
<dbReference type="PROSITE" id="PS01124">
    <property type="entry name" value="HTH_ARAC_FAMILY_2"/>
    <property type="match status" value="1"/>
</dbReference>
<reference evidence="5 6" key="1">
    <citation type="submission" date="2018-10" db="EMBL/GenBank/DDBJ databases">
        <title>Genome Sequence of Cohnella sp.</title>
        <authorList>
            <person name="Srinivasan S."/>
            <person name="Kim M.K."/>
        </authorList>
    </citation>
    <scope>NUCLEOTIDE SEQUENCE [LARGE SCALE GENOMIC DNA]</scope>
    <source>
        <strain evidence="5 6">18JY8-7</strain>
    </source>
</reference>
<accession>A0A3G3JTY3</accession>
<gene>
    <name evidence="5" type="ORF">EAV92_03335</name>
</gene>
<dbReference type="PANTHER" id="PTHR43280">
    <property type="entry name" value="ARAC-FAMILY TRANSCRIPTIONAL REGULATOR"/>
    <property type="match status" value="1"/>
</dbReference>
<dbReference type="KEGG" id="coh:EAV92_03335"/>
<dbReference type="InterPro" id="IPR009057">
    <property type="entry name" value="Homeodomain-like_sf"/>
</dbReference>
<dbReference type="Proteomes" id="UP000269097">
    <property type="component" value="Chromosome"/>
</dbReference>
<evidence type="ECO:0000313" key="5">
    <source>
        <dbReference type="EMBL" id="AYQ71688.1"/>
    </source>
</evidence>
<feature type="domain" description="HTH araC/xylS-type" evidence="4">
    <location>
        <begin position="189"/>
        <end position="287"/>
    </location>
</feature>
<dbReference type="CDD" id="cd02208">
    <property type="entry name" value="cupin_RmlC-like"/>
    <property type="match status" value="1"/>
</dbReference>
<evidence type="ECO:0000256" key="1">
    <source>
        <dbReference type="ARBA" id="ARBA00023015"/>
    </source>
</evidence>
<keyword evidence="1" id="KW-0805">Transcription regulation</keyword>
<dbReference type="PRINTS" id="PR00032">
    <property type="entry name" value="HTHARAC"/>
</dbReference>
<dbReference type="PANTHER" id="PTHR43280:SF28">
    <property type="entry name" value="HTH-TYPE TRANSCRIPTIONAL ACTIVATOR RHAS"/>
    <property type="match status" value="1"/>
</dbReference>
<dbReference type="GO" id="GO:0003700">
    <property type="term" value="F:DNA-binding transcription factor activity"/>
    <property type="evidence" value="ECO:0007669"/>
    <property type="project" value="InterPro"/>
</dbReference>
<dbReference type="SMART" id="SM00342">
    <property type="entry name" value="HTH_ARAC"/>
    <property type="match status" value="1"/>
</dbReference>
<protein>
    <submittedName>
        <fullName evidence="5">AraC family transcriptional regulator</fullName>
    </submittedName>
</protein>
<keyword evidence="2" id="KW-0238">DNA-binding</keyword>
<dbReference type="RefSeq" id="WP_123039751.1">
    <property type="nucleotide sequence ID" value="NZ_CP033433.1"/>
</dbReference>
<dbReference type="GO" id="GO:0043565">
    <property type="term" value="F:sequence-specific DNA binding"/>
    <property type="evidence" value="ECO:0007669"/>
    <property type="project" value="InterPro"/>
</dbReference>
<dbReference type="Gene3D" id="2.60.120.10">
    <property type="entry name" value="Jelly Rolls"/>
    <property type="match status" value="1"/>
</dbReference>
<name>A0A3G3JTY3_9BACL</name>
<dbReference type="EMBL" id="CP033433">
    <property type="protein sequence ID" value="AYQ71688.1"/>
    <property type="molecule type" value="Genomic_DNA"/>
</dbReference>
<dbReference type="Pfam" id="PF12833">
    <property type="entry name" value="HTH_18"/>
    <property type="match status" value="1"/>
</dbReference>
<dbReference type="SUPFAM" id="SSF51182">
    <property type="entry name" value="RmlC-like cupins"/>
    <property type="match status" value="1"/>
</dbReference>
<dbReference type="AlphaFoldDB" id="A0A3G3JTY3"/>
<dbReference type="InterPro" id="IPR018062">
    <property type="entry name" value="HTH_AraC-typ_CS"/>
</dbReference>
<dbReference type="InterPro" id="IPR020449">
    <property type="entry name" value="Tscrpt_reg_AraC-type_HTH"/>
</dbReference>
<dbReference type="Pfam" id="PF02311">
    <property type="entry name" value="AraC_binding"/>
    <property type="match status" value="1"/>
</dbReference>
<dbReference type="InterPro" id="IPR018060">
    <property type="entry name" value="HTH_AraC"/>
</dbReference>
<evidence type="ECO:0000256" key="3">
    <source>
        <dbReference type="ARBA" id="ARBA00023163"/>
    </source>
</evidence>
<evidence type="ECO:0000259" key="4">
    <source>
        <dbReference type="PROSITE" id="PS01124"/>
    </source>
</evidence>
<keyword evidence="6" id="KW-1185">Reference proteome</keyword>
<dbReference type="InterPro" id="IPR014710">
    <property type="entry name" value="RmlC-like_jellyroll"/>
</dbReference>
<dbReference type="SUPFAM" id="SSF46689">
    <property type="entry name" value="Homeodomain-like"/>
    <property type="match status" value="2"/>
</dbReference>
<evidence type="ECO:0000313" key="6">
    <source>
        <dbReference type="Proteomes" id="UP000269097"/>
    </source>
</evidence>
<dbReference type="PROSITE" id="PS00041">
    <property type="entry name" value="HTH_ARAC_FAMILY_1"/>
    <property type="match status" value="1"/>
</dbReference>
<dbReference type="InterPro" id="IPR011051">
    <property type="entry name" value="RmlC_Cupin_sf"/>
</dbReference>
<keyword evidence="3" id="KW-0804">Transcription</keyword>
<proteinExistence type="predicted"/>
<evidence type="ECO:0000256" key="2">
    <source>
        <dbReference type="ARBA" id="ARBA00023125"/>
    </source>
</evidence>
<dbReference type="InterPro" id="IPR003313">
    <property type="entry name" value="AraC-bd"/>
</dbReference>
<dbReference type="Gene3D" id="1.10.10.60">
    <property type="entry name" value="Homeodomain-like"/>
    <property type="match status" value="2"/>
</dbReference>